<feature type="domain" description="Cas6b C-terminal" evidence="1">
    <location>
        <begin position="111"/>
        <end position="219"/>
    </location>
</feature>
<gene>
    <name evidence="3" type="ordered locus">Maeo_1069</name>
</gene>
<dbReference type="eggNOG" id="arCOG05125">
    <property type="taxonomic scope" value="Archaea"/>
</dbReference>
<dbReference type="OrthoDB" id="145577at2157"/>
<sequence length="220" mass="25248">MKLKTMHCKLKTDRPLKKFQTSYLRGYILNKFNKCGHKELHHHSGNGFIYSYPKIQYKIMGGNAYLIGIDEGTNILGSMVLDIDKLELNHELYDVVDGYISVKSEDFGACDDLKKYRFVSPWVALNEKNYLDYKKLNENGRKEKLEKILIGNLLSMSKYLNYTVDKRIEANILEYDEIPVKYKGTKFIGFFGKFEVNFNIPNLLGIGGKVSKGFGSVSSL</sequence>
<evidence type="ECO:0000259" key="2">
    <source>
        <dbReference type="Pfam" id="PF17955"/>
    </source>
</evidence>
<dbReference type="STRING" id="419665.Maeo_1069"/>
<dbReference type="InterPro" id="IPR041528">
    <property type="entry name" value="Cas6b_N"/>
</dbReference>
<dbReference type="HOGENOM" id="CLU_086561_0_0_2"/>
<keyword evidence="4" id="KW-1185">Reference proteome</keyword>
<dbReference type="Pfam" id="PF17262">
    <property type="entry name" value="Cas6b_C"/>
    <property type="match status" value="1"/>
</dbReference>
<evidence type="ECO:0000313" key="3">
    <source>
        <dbReference type="EMBL" id="ABR56646.1"/>
    </source>
</evidence>
<dbReference type="Proteomes" id="UP000001106">
    <property type="component" value="Chromosome"/>
</dbReference>
<dbReference type="InterPro" id="IPR020209">
    <property type="entry name" value="Cas6b_C"/>
</dbReference>
<dbReference type="RefSeq" id="WP_011973778.1">
    <property type="nucleotide sequence ID" value="NC_009635.1"/>
</dbReference>
<proteinExistence type="predicted"/>
<name>A6UVX4_META3</name>
<dbReference type="EMBL" id="CP000743">
    <property type="protein sequence ID" value="ABR56646.1"/>
    <property type="molecule type" value="Genomic_DNA"/>
</dbReference>
<dbReference type="Pfam" id="PF17955">
    <property type="entry name" value="Cas6b_N"/>
    <property type="match status" value="1"/>
</dbReference>
<evidence type="ECO:0008006" key="5">
    <source>
        <dbReference type="Google" id="ProtNLM"/>
    </source>
</evidence>
<evidence type="ECO:0000259" key="1">
    <source>
        <dbReference type="Pfam" id="PF17262"/>
    </source>
</evidence>
<reference evidence="3" key="1">
    <citation type="submission" date="2007-06" db="EMBL/GenBank/DDBJ databases">
        <title>Complete sequence of Methanococcus aeolicus Nankai-3.</title>
        <authorList>
            <consortium name="US DOE Joint Genome Institute"/>
            <person name="Copeland A."/>
            <person name="Lucas S."/>
            <person name="Lapidus A."/>
            <person name="Barry K."/>
            <person name="Glavina del Rio T."/>
            <person name="Dalin E."/>
            <person name="Tice H."/>
            <person name="Pitluck S."/>
            <person name="Chain P."/>
            <person name="Malfatti S."/>
            <person name="Shin M."/>
            <person name="Vergez L."/>
            <person name="Schmutz J."/>
            <person name="Larimer F."/>
            <person name="Land M."/>
            <person name="Hauser L."/>
            <person name="Kyrpides N."/>
            <person name="Lykidis A."/>
            <person name="Sieprawska-Lupa M."/>
            <person name="Whitman W.B."/>
            <person name="Richardson P."/>
        </authorList>
    </citation>
    <scope>NUCLEOTIDE SEQUENCE [LARGE SCALE GENOMIC DNA]</scope>
    <source>
        <strain evidence="3">Nankai-3</strain>
    </source>
</reference>
<organism evidence="3 4">
    <name type="scientific">Methanococcus aeolicus (strain ATCC BAA-1280 / DSM 17508 / OCM 812 / Nankai-3)</name>
    <dbReference type="NCBI Taxonomy" id="419665"/>
    <lineage>
        <taxon>Archaea</taxon>
        <taxon>Methanobacteriati</taxon>
        <taxon>Methanobacteriota</taxon>
        <taxon>Methanomada group</taxon>
        <taxon>Methanococci</taxon>
        <taxon>Methanococcales</taxon>
        <taxon>Methanococcaceae</taxon>
        <taxon>Methanococcus</taxon>
    </lineage>
</organism>
<dbReference type="AlphaFoldDB" id="A6UVX4"/>
<accession>A6UVX4</accession>
<protein>
    <recommendedName>
        <fullName evidence="5">DNA repair protein</fullName>
    </recommendedName>
</protein>
<dbReference type="GeneID" id="5326546"/>
<feature type="domain" description="Cas6b N-terminal" evidence="2">
    <location>
        <begin position="1"/>
        <end position="105"/>
    </location>
</feature>
<evidence type="ECO:0000313" key="4">
    <source>
        <dbReference type="Proteomes" id="UP000001106"/>
    </source>
</evidence>
<dbReference type="KEGG" id="mae:Maeo_1069"/>